<evidence type="ECO:0008006" key="3">
    <source>
        <dbReference type="Google" id="ProtNLM"/>
    </source>
</evidence>
<organism evidence="1 2">
    <name type="scientific">Candidatus Kaiserbacteria bacterium RIFCSPLOWO2_01_FULL_54_24</name>
    <dbReference type="NCBI Taxonomy" id="1798515"/>
    <lineage>
        <taxon>Bacteria</taxon>
        <taxon>Candidatus Kaiseribacteriota</taxon>
    </lineage>
</organism>
<comment type="caution">
    <text evidence="1">The sequence shown here is derived from an EMBL/GenBank/DDBJ whole genome shotgun (WGS) entry which is preliminary data.</text>
</comment>
<dbReference type="AlphaFoldDB" id="A0A1F6ETC8"/>
<protein>
    <recommendedName>
        <fullName evidence="3">DUF5667 domain-containing protein</fullName>
    </recommendedName>
</protein>
<dbReference type="EMBL" id="MFMC01000034">
    <property type="protein sequence ID" value="OGG76873.1"/>
    <property type="molecule type" value="Genomic_DNA"/>
</dbReference>
<evidence type="ECO:0000313" key="2">
    <source>
        <dbReference type="Proteomes" id="UP000177215"/>
    </source>
</evidence>
<dbReference type="STRING" id="1798515.A3B35_00265"/>
<accession>A0A1F6ETC8</accession>
<sequence length="934" mass="99136">MFLVAGTVFAQTGPSQESMDAALKDLSELYGSPVVRVEQAKAICNQEQYVIECAGIGKKHGLYQGERIKQVDSLLAEIKGKTLESLKACGDVDCLVEVATTLAKQLAEDNPQLARALDLTPQKVQEKRTIVEAARSVGVDIEECQSMDPDNASLELLRACAKLAKHKNVQKYIPTEDREKTEKSDNMIAFKEALAKGEFSCGDGTIEGCGAFCLNPSAEARGAGVSAIPPICSQIATRFFGPEGQGELQRAYENVRETVNIARERFLPPSERRGATSTQRMVCPDVSHTQCPVGEYRQESRNESGCFIEGECIPINTKTQREESDGRFICPALPTLNECAEGEEKIISFSSPECGTYYSCVPGSSRQPDATYPYTFQSGRVVTAFEETRMYCYESGFGGATERGDKNECEQMFHFSIPDMPPEKQGCSRYGADWKAVDESGNCFDQAGTQYLGPNGVLRQCAERPIFGCNAYNTTRPEPPGGQREQVWNSRGLRSWVLAGASSAKIETLKSACANTPSGANIWMPEAGNQSSENFGMPDPDKCRRAAACTTSQYFDGASCVSGTTPPDTITSGSCSATLIGLLGDGCHTMGNAWFNSEMTSYVMPGTQTVKSCTADYISGCTSWSNTQSCPTDQYWNSNTNACVSSTAGGGSIQRCFYPNATKNGASVGYTVWCESDYVNCHEGSPSGTSVSTSGLSLGAPSSCESGWSSGGGSSSCPSGQYWSGTRCLPSDNTVTGSCSSELTSMLGSGCHTMGNAWFNSEMTSYVMPGTQTVKSCTADYISGCSGGSTGGTTGSDNYGSCGSYASQSSCTSAPNCSWYSGSSPSDSSYCYYQSSGTSSSCPSGQYWNGSACVSSSDGDTSSAQSGCASAGGTWDSSANYCRMPSSSAGQKPLAFACPEAHVWEGSYCIIAPRSNLEALVANALSALMSLIKN</sequence>
<proteinExistence type="predicted"/>
<evidence type="ECO:0000313" key="1">
    <source>
        <dbReference type="EMBL" id="OGG76873.1"/>
    </source>
</evidence>
<dbReference type="Proteomes" id="UP000177215">
    <property type="component" value="Unassembled WGS sequence"/>
</dbReference>
<gene>
    <name evidence="1" type="ORF">A3B35_00265</name>
</gene>
<reference evidence="1 2" key="1">
    <citation type="journal article" date="2016" name="Nat. Commun.">
        <title>Thousands of microbial genomes shed light on interconnected biogeochemical processes in an aquifer system.</title>
        <authorList>
            <person name="Anantharaman K."/>
            <person name="Brown C.T."/>
            <person name="Hug L.A."/>
            <person name="Sharon I."/>
            <person name="Castelle C.J."/>
            <person name="Probst A.J."/>
            <person name="Thomas B.C."/>
            <person name="Singh A."/>
            <person name="Wilkins M.J."/>
            <person name="Karaoz U."/>
            <person name="Brodie E.L."/>
            <person name="Williams K.H."/>
            <person name="Hubbard S.S."/>
            <person name="Banfield J.F."/>
        </authorList>
    </citation>
    <scope>NUCLEOTIDE SEQUENCE [LARGE SCALE GENOMIC DNA]</scope>
</reference>
<name>A0A1F6ETC8_9BACT</name>